<name>B8GFY2_METPE</name>
<dbReference type="InterPro" id="IPR035965">
    <property type="entry name" value="PAS-like_dom_sf"/>
</dbReference>
<evidence type="ECO:0000256" key="3">
    <source>
        <dbReference type="ARBA" id="ARBA00023015"/>
    </source>
</evidence>
<dbReference type="Pfam" id="PF13426">
    <property type="entry name" value="PAS_9"/>
    <property type="match status" value="1"/>
</dbReference>
<keyword evidence="2" id="KW-0902">Two-component regulatory system</keyword>
<dbReference type="InterPro" id="IPR039420">
    <property type="entry name" value="WalR-like"/>
</dbReference>
<dbReference type="HOGENOM" id="CLU_648320_0_0_2"/>
<dbReference type="Pfam" id="PF00072">
    <property type="entry name" value="Response_reg"/>
    <property type="match status" value="1"/>
</dbReference>
<dbReference type="GeneID" id="7270865"/>
<dbReference type="GO" id="GO:0006355">
    <property type="term" value="P:regulation of DNA-templated transcription"/>
    <property type="evidence" value="ECO:0007669"/>
    <property type="project" value="TreeGrafter"/>
</dbReference>
<keyword evidence="5" id="KW-0804">Transcription</keyword>
<dbReference type="AlphaFoldDB" id="B8GFY2"/>
<dbReference type="PANTHER" id="PTHR48111:SF1">
    <property type="entry name" value="TWO-COMPONENT RESPONSE REGULATOR ORR33"/>
    <property type="match status" value="1"/>
</dbReference>
<feature type="modified residue" description="4-aspartylphosphate" evidence="6">
    <location>
        <position position="75"/>
    </location>
</feature>
<dbReference type="SMART" id="SM00448">
    <property type="entry name" value="REC"/>
    <property type="match status" value="1"/>
</dbReference>
<dbReference type="EMBL" id="CP001338">
    <property type="protein sequence ID" value="ACL18015.1"/>
    <property type="molecule type" value="Genomic_DNA"/>
</dbReference>
<dbReference type="PANTHER" id="PTHR48111">
    <property type="entry name" value="REGULATOR OF RPOS"/>
    <property type="match status" value="1"/>
</dbReference>
<proteinExistence type="predicted"/>
<keyword evidence="10" id="KW-1185">Reference proteome</keyword>
<dbReference type="Proteomes" id="UP000002457">
    <property type="component" value="Chromosome"/>
</dbReference>
<organism evidence="9 10">
    <name type="scientific">Methanosphaerula palustris (strain ATCC BAA-1556 / DSM 19958 / E1-9c)</name>
    <dbReference type="NCBI Taxonomy" id="521011"/>
    <lineage>
        <taxon>Archaea</taxon>
        <taxon>Methanobacteriati</taxon>
        <taxon>Methanobacteriota</taxon>
        <taxon>Stenosarchaea group</taxon>
        <taxon>Methanomicrobia</taxon>
        <taxon>Methanomicrobiales</taxon>
        <taxon>Methanoregulaceae</taxon>
        <taxon>Methanosphaerula</taxon>
    </lineage>
</organism>
<feature type="domain" description="PAS" evidence="8">
    <location>
        <begin position="149"/>
        <end position="226"/>
    </location>
</feature>
<keyword evidence="1 6" id="KW-0597">Phosphoprotein</keyword>
<dbReference type="CDD" id="cd00156">
    <property type="entry name" value="REC"/>
    <property type="match status" value="1"/>
</dbReference>
<dbReference type="RefSeq" id="WP_012619334.1">
    <property type="nucleotide sequence ID" value="NC_011832.1"/>
</dbReference>
<dbReference type="InterPro" id="IPR000014">
    <property type="entry name" value="PAS"/>
</dbReference>
<evidence type="ECO:0000313" key="10">
    <source>
        <dbReference type="Proteomes" id="UP000002457"/>
    </source>
</evidence>
<keyword evidence="4" id="KW-0238">DNA-binding</keyword>
<evidence type="ECO:0000256" key="1">
    <source>
        <dbReference type="ARBA" id="ARBA00022553"/>
    </source>
</evidence>
<dbReference type="InterPro" id="IPR001789">
    <property type="entry name" value="Sig_transdc_resp-reg_receiver"/>
</dbReference>
<dbReference type="InterPro" id="IPR011006">
    <property type="entry name" value="CheY-like_superfamily"/>
</dbReference>
<dbReference type="KEGG" id="mpl:Mpal_2756"/>
<dbReference type="OrthoDB" id="8127at2157"/>
<dbReference type="GO" id="GO:0000156">
    <property type="term" value="F:phosphorelay response regulator activity"/>
    <property type="evidence" value="ECO:0007669"/>
    <property type="project" value="TreeGrafter"/>
</dbReference>
<dbReference type="Gene3D" id="3.30.450.20">
    <property type="entry name" value="PAS domain"/>
    <property type="match status" value="1"/>
</dbReference>
<dbReference type="NCBIfam" id="TIGR00229">
    <property type="entry name" value="sensory_box"/>
    <property type="match status" value="1"/>
</dbReference>
<feature type="domain" description="Response regulatory" evidence="7">
    <location>
        <begin position="25"/>
        <end position="140"/>
    </location>
</feature>
<dbReference type="GO" id="GO:0000976">
    <property type="term" value="F:transcription cis-regulatory region binding"/>
    <property type="evidence" value="ECO:0007669"/>
    <property type="project" value="TreeGrafter"/>
</dbReference>
<accession>B8GFY2</accession>
<dbReference type="GO" id="GO:0005829">
    <property type="term" value="C:cytosol"/>
    <property type="evidence" value="ECO:0007669"/>
    <property type="project" value="TreeGrafter"/>
</dbReference>
<sequence>MLSAYTGKGTGRGGEGVLLDRRTLRLLMVDDEVEMTDLARLFLERSGSISIDAVHSVTEALDRLDHETFDGVISDYEMPGMNGIAFLKVLRASQNTIPFVIFTGHGREEVVIEALNSGADYYLQKGGEAQAQYAELAHKIRRAVAEREQERQIREMHEVLSAILSASAHGIALIRGMRLQWVNGSLAGMLGYQEEELVGCHLRQLYPGEEEYEQAGEQIRADLRDHGRSELRIRFVQKHGAPIDCDVHIAPLDQAHHEYGHIIELTDITRTLVIKREMTQLAAFPHLEINPVIEVNPVGQITYFNEAAIDVLINSGEEVDLQSFLPVDLDQILAAMEREETGSIFRTVMIGERQFSEHITISPQYGVARISAIDQRLAAIAAQKLKEENNSLMNPVSHPQQS</sequence>
<dbReference type="SUPFAM" id="SSF55785">
    <property type="entry name" value="PYP-like sensor domain (PAS domain)"/>
    <property type="match status" value="1"/>
</dbReference>
<dbReference type="Gene3D" id="3.40.50.2300">
    <property type="match status" value="1"/>
</dbReference>
<evidence type="ECO:0000256" key="4">
    <source>
        <dbReference type="ARBA" id="ARBA00023125"/>
    </source>
</evidence>
<dbReference type="CDD" id="cd00130">
    <property type="entry name" value="PAS"/>
    <property type="match status" value="1"/>
</dbReference>
<evidence type="ECO:0000256" key="6">
    <source>
        <dbReference type="PROSITE-ProRule" id="PRU00169"/>
    </source>
</evidence>
<gene>
    <name evidence="9" type="ordered locus">Mpal_2756</name>
</gene>
<dbReference type="GO" id="GO:0032993">
    <property type="term" value="C:protein-DNA complex"/>
    <property type="evidence" value="ECO:0007669"/>
    <property type="project" value="TreeGrafter"/>
</dbReference>
<dbReference type="SUPFAM" id="SSF52172">
    <property type="entry name" value="CheY-like"/>
    <property type="match status" value="1"/>
</dbReference>
<evidence type="ECO:0000259" key="8">
    <source>
        <dbReference type="PROSITE" id="PS50112"/>
    </source>
</evidence>
<keyword evidence="3" id="KW-0805">Transcription regulation</keyword>
<dbReference type="eggNOG" id="arCOG06192">
    <property type="taxonomic scope" value="Archaea"/>
</dbReference>
<evidence type="ECO:0000259" key="7">
    <source>
        <dbReference type="PROSITE" id="PS50110"/>
    </source>
</evidence>
<evidence type="ECO:0000313" key="9">
    <source>
        <dbReference type="EMBL" id="ACL18015.1"/>
    </source>
</evidence>
<dbReference type="PROSITE" id="PS50110">
    <property type="entry name" value="RESPONSE_REGULATORY"/>
    <property type="match status" value="1"/>
</dbReference>
<protein>
    <submittedName>
        <fullName evidence="9">Putative PAS/PAC sensor protein</fullName>
    </submittedName>
</protein>
<dbReference type="STRING" id="521011.Mpal_2756"/>
<reference evidence="9 10" key="1">
    <citation type="journal article" date="2015" name="Genome Announc.">
        <title>Complete Genome Sequence of Methanosphaerula palustris E1-9CT, a Hydrogenotrophic Methanogen Isolated from a Minerotrophic Fen Peatland.</title>
        <authorList>
            <person name="Cadillo-Quiroz H."/>
            <person name="Browne P."/>
            <person name="Kyrpides N."/>
            <person name="Woyke T."/>
            <person name="Goodwin L."/>
            <person name="Detter C."/>
            <person name="Yavitt J.B."/>
            <person name="Zinder S.H."/>
        </authorList>
    </citation>
    <scope>NUCLEOTIDE SEQUENCE [LARGE SCALE GENOMIC DNA]</scope>
    <source>
        <strain evidence="10">ATCC BAA-1556 / DSM 19958 / E1-9c</strain>
    </source>
</reference>
<dbReference type="SMART" id="SM00091">
    <property type="entry name" value="PAS"/>
    <property type="match status" value="2"/>
</dbReference>
<dbReference type="PROSITE" id="PS50112">
    <property type="entry name" value="PAS"/>
    <property type="match status" value="1"/>
</dbReference>
<evidence type="ECO:0000256" key="2">
    <source>
        <dbReference type="ARBA" id="ARBA00023012"/>
    </source>
</evidence>
<dbReference type="eggNOG" id="arCOG02385">
    <property type="taxonomic scope" value="Archaea"/>
</dbReference>
<evidence type="ECO:0000256" key="5">
    <source>
        <dbReference type="ARBA" id="ARBA00023163"/>
    </source>
</evidence>